<dbReference type="AlphaFoldDB" id="A0A0E9XU04"/>
<organism evidence="2">
    <name type="scientific">Anguilla anguilla</name>
    <name type="common">European freshwater eel</name>
    <name type="synonym">Muraena anguilla</name>
    <dbReference type="NCBI Taxonomy" id="7936"/>
    <lineage>
        <taxon>Eukaryota</taxon>
        <taxon>Metazoa</taxon>
        <taxon>Chordata</taxon>
        <taxon>Craniata</taxon>
        <taxon>Vertebrata</taxon>
        <taxon>Euteleostomi</taxon>
        <taxon>Actinopterygii</taxon>
        <taxon>Neopterygii</taxon>
        <taxon>Teleostei</taxon>
        <taxon>Anguilliformes</taxon>
        <taxon>Anguillidae</taxon>
        <taxon>Anguilla</taxon>
    </lineage>
</organism>
<dbReference type="EMBL" id="GBXM01002696">
    <property type="protein sequence ID" value="JAI05882.1"/>
    <property type="molecule type" value="Transcribed_RNA"/>
</dbReference>
<sequence length="58" mass="6709">MINNCLIFQFQSTCTLNAFNTGCNPNEIFNSYTHHHCLTDYIYIITVAVITLLFIHLL</sequence>
<keyword evidence="1" id="KW-0472">Membrane</keyword>
<keyword evidence="1" id="KW-1133">Transmembrane helix</keyword>
<reference evidence="2" key="1">
    <citation type="submission" date="2014-11" db="EMBL/GenBank/DDBJ databases">
        <authorList>
            <person name="Amaro Gonzalez C."/>
        </authorList>
    </citation>
    <scope>NUCLEOTIDE SEQUENCE</scope>
</reference>
<proteinExistence type="predicted"/>
<reference evidence="2" key="2">
    <citation type="journal article" date="2015" name="Fish Shellfish Immunol.">
        <title>Early steps in the European eel (Anguilla anguilla)-Vibrio vulnificus interaction in the gills: Role of the RtxA13 toxin.</title>
        <authorList>
            <person name="Callol A."/>
            <person name="Pajuelo D."/>
            <person name="Ebbesson L."/>
            <person name="Teles M."/>
            <person name="MacKenzie S."/>
            <person name="Amaro C."/>
        </authorList>
    </citation>
    <scope>NUCLEOTIDE SEQUENCE</scope>
</reference>
<keyword evidence="1" id="KW-0812">Transmembrane</keyword>
<name>A0A0E9XU04_ANGAN</name>
<accession>A0A0E9XU04</accession>
<feature type="transmembrane region" description="Helical" evidence="1">
    <location>
        <begin position="41"/>
        <end position="57"/>
    </location>
</feature>
<evidence type="ECO:0000256" key="1">
    <source>
        <dbReference type="SAM" id="Phobius"/>
    </source>
</evidence>
<evidence type="ECO:0000313" key="2">
    <source>
        <dbReference type="EMBL" id="JAI05882.1"/>
    </source>
</evidence>
<protein>
    <submittedName>
        <fullName evidence="2">Uncharacterized protein</fullName>
    </submittedName>
</protein>